<dbReference type="Proteomes" id="UP000183832">
    <property type="component" value="Unassembled WGS sequence"/>
</dbReference>
<evidence type="ECO:0000313" key="14">
    <source>
        <dbReference type="EMBL" id="CRK89536.1"/>
    </source>
</evidence>
<dbReference type="InterPro" id="IPR013106">
    <property type="entry name" value="Ig_V-set"/>
</dbReference>
<dbReference type="SMART" id="SM00409">
    <property type="entry name" value="IG"/>
    <property type="match status" value="5"/>
</dbReference>
<keyword evidence="7" id="KW-1015">Disulfide bond</keyword>
<evidence type="ECO:0000256" key="12">
    <source>
        <dbReference type="SAM" id="SignalP"/>
    </source>
</evidence>
<dbReference type="PANTHER" id="PTHR11640">
    <property type="entry name" value="NEPHRIN"/>
    <property type="match status" value="1"/>
</dbReference>
<evidence type="ECO:0000256" key="9">
    <source>
        <dbReference type="ARBA" id="ARBA00023319"/>
    </source>
</evidence>
<evidence type="ECO:0000256" key="2">
    <source>
        <dbReference type="ARBA" id="ARBA00022692"/>
    </source>
</evidence>
<dbReference type="GO" id="GO:0005911">
    <property type="term" value="C:cell-cell junction"/>
    <property type="evidence" value="ECO:0007669"/>
    <property type="project" value="TreeGrafter"/>
</dbReference>
<feature type="compositionally biased region" description="Low complexity" evidence="10">
    <location>
        <begin position="783"/>
        <end position="798"/>
    </location>
</feature>
<evidence type="ECO:0000259" key="13">
    <source>
        <dbReference type="PROSITE" id="PS50835"/>
    </source>
</evidence>
<dbReference type="GO" id="GO:0098609">
    <property type="term" value="P:cell-cell adhesion"/>
    <property type="evidence" value="ECO:0007669"/>
    <property type="project" value="TreeGrafter"/>
</dbReference>
<dbReference type="Pfam" id="PF07686">
    <property type="entry name" value="V-set"/>
    <property type="match status" value="1"/>
</dbReference>
<evidence type="ECO:0000256" key="10">
    <source>
        <dbReference type="SAM" id="MobiDB-lite"/>
    </source>
</evidence>
<evidence type="ECO:0000256" key="5">
    <source>
        <dbReference type="ARBA" id="ARBA00022989"/>
    </source>
</evidence>
<feature type="domain" description="Ig-like" evidence="13">
    <location>
        <begin position="421"/>
        <end position="516"/>
    </location>
</feature>
<feature type="domain" description="Ig-like" evidence="13">
    <location>
        <begin position="39"/>
        <end position="137"/>
    </location>
</feature>
<dbReference type="Pfam" id="PF13927">
    <property type="entry name" value="Ig_3"/>
    <property type="match status" value="2"/>
</dbReference>
<feature type="transmembrane region" description="Helical" evidence="11">
    <location>
        <begin position="526"/>
        <end position="547"/>
    </location>
</feature>
<dbReference type="EMBL" id="CVRI01000013">
    <property type="protein sequence ID" value="CRK89536.1"/>
    <property type="molecule type" value="Genomic_DNA"/>
</dbReference>
<dbReference type="InterPro" id="IPR003599">
    <property type="entry name" value="Ig_sub"/>
</dbReference>
<comment type="subcellular location">
    <subcellularLocation>
        <location evidence="1">Membrane</location>
        <topology evidence="1">Single-pass type I membrane protein</topology>
    </subcellularLocation>
</comment>
<evidence type="ECO:0000256" key="8">
    <source>
        <dbReference type="ARBA" id="ARBA00023180"/>
    </source>
</evidence>
<accession>A0A1J1HNA1</accession>
<dbReference type="InterPro" id="IPR003598">
    <property type="entry name" value="Ig_sub2"/>
</dbReference>
<dbReference type="GO" id="GO:0050839">
    <property type="term" value="F:cell adhesion molecule binding"/>
    <property type="evidence" value="ECO:0007669"/>
    <property type="project" value="TreeGrafter"/>
</dbReference>
<keyword evidence="9" id="KW-0393">Immunoglobulin domain</keyword>
<sequence>MFSITRVLFFTLHITILLDSFAIAISRQNNGNNHERFGQRFAMEPQDQTAVVGSRVTLPCRIVAKQGQLQWTKDDFGLGEHRNLSGFERYSMVGSDEEGDFSLDIFPVMLDDDATYQCQVGPGRRTPPIRSRKAKLTILVPPDNPKITQGSHILTTEDREIELECVSKGGKPAAEIIWIDGFGNVIKEGIEYLHQQMENSKLFEARSILKFIPKKDHHNTTITCQAQNTADRTYKSARLKLEVKFAPKVTVSVISGTLANGRIQEGAEVRLACHAEANPNEVFFKWYINDNKINGDHSTELIIPNITREFHDSIVKCEVSNVVGKSMDSETLDISYGPTFKIRPKSVEADEGSVETLTCDVDGNPIPEIVWIFDGLDRVVSTSPNLTIIVSKETIGRYLCKASVPGFPDIGETATVYLKGPPTITSSRRQFGTPGEGVRIECIAFSIPKARHVGWTINGREINSTFEDDFDIREDQLAFGIKSTLIIRKSSAKHFSRYNCTVINDCGYDIQEIELNGESKYNSRLFFLWFGAVILSIFLIIIMLACFMCKKKTKKKLPPADVIPEHNYMGKGCKESDCSSNKSDMKINRENEYLETCSANELSATKIPLNTFGVSLAGPIPDFRYSGDFTDSFGHLQTTKIGVNNNGYIPYVDYSRDYTPPPSLTLNHVKPTHTSLSNHLIMSTSTAAPTITSASIVGITTGSITNGTYSLTRNRPLDRSYNGLPISMSSIPNGMTNNQSLLNVDPRYAATYGNPYLKQQLHSPLVSSNTANHAVTPAPPPYSGTRGSNSNSSFSSSTTISNINGGGSIVGIGANLGSTASQTPSPSGQFIPANAKLGALATHV</sequence>
<keyword evidence="8" id="KW-0325">Glycoprotein</keyword>
<feature type="domain" description="Ig-like" evidence="13">
    <location>
        <begin position="247"/>
        <end position="335"/>
    </location>
</feature>
<dbReference type="AlphaFoldDB" id="A0A1J1HNA1"/>
<dbReference type="OrthoDB" id="6413693at2759"/>
<feature type="signal peptide" evidence="12">
    <location>
        <begin position="1"/>
        <end position="24"/>
    </location>
</feature>
<keyword evidence="3 12" id="KW-0732">Signal</keyword>
<dbReference type="GO" id="GO:0005886">
    <property type="term" value="C:plasma membrane"/>
    <property type="evidence" value="ECO:0007669"/>
    <property type="project" value="TreeGrafter"/>
</dbReference>
<dbReference type="InterPro" id="IPR013783">
    <property type="entry name" value="Ig-like_fold"/>
</dbReference>
<evidence type="ECO:0000256" key="6">
    <source>
        <dbReference type="ARBA" id="ARBA00023136"/>
    </source>
</evidence>
<evidence type="ECO:0000256" key="4">
    <source>
        <dbReference type="ARBA" id="ARBA00022737"/>
    </source>
</evidence>
<proteinExistence type="predicted"/>
<keyword evidence="2 11" id="KW-0812">Transmembrane</keyword>
<dbReference type="InterPro" id="IPR051275">
    <property type="entry name" value="Cell_adhesion_signaling"/>
</dbReference>
<dbReference type="SMART" id="SM00408">
    <property type="entry name" value="IGc2"/>
    <property type="match status" value="4"/>
</dbReference>
<evidence type="ECO:0000256" key="1">
    <source>
        <dbReference type="ARBA" id="ARBA00004479"/>
    </source>
</evidence>
<dbReference type="FunFam" id="2.60.40.10:FF:000077">
    <property type="entry name" value="Kirre like nephrin family adhesion molecule 3"/>
    <property type="match status" value="1"/>
</dbReference>
<evidence type="ECO:0000256" key="3">
    <source>
        <dbReference type="ARBA" id="ARBA00022729"/>
    </source>
</evidence>
<dbReference type="Pfam" id="PF08205">
    <property type="entry name" value="C2-set_2"/>
    <property type="match status" value="1"/>
</dbReference>
<protein>
    <submittedName>
        <fullName evidence="14">CLUMA_CG003280, isoform A</fullName>
    </submittedName>
</protein>
<dbReference type="Gene3D" id="2.60.40.10">
    <property type="entry name" value="Immunoglobulins"/>
    <property type="match status" value="5"/>
</dbReference>
<keyword evidence="15" id="KW-1185">Reference proteome</keyword>
<evidence type="ECO:0000256" key="7">
    <source>
        <dbReference type="ARBA" id="ARBA00023157"/>
    </source>
</evidence>
<feature type="region of interest" description="Disordered" evidence="10">
    <location>
        <begin position="765"/>
        <end position="798"/>
    </location>
</feature>
<dbReference type="PROSITE" id="PS50835">
    <property type="entry name" value="IG_LIKE"/>
    <property type="match status" value="5"/>
</dbReference>
<dbReference type="InterPro" id="IPR007110">
    <property type="entry name" value="Ig-like_dom"/>
</dbReference>
<feature type="domain" description="Ig-like" evidence="13">
    <location>
        <begin position="338"/>
        <end position="417"/>
    </location>
</feature>
<keyword evidence="5 11" id="KW-1133">Transmembrane helix</keyword>
<feature type="chain" id="PRO_5009619018" evidence="12">
    <location>
        <begin position="25"/>
        <end position="844"/>
    </location>
</feature>
<organism evidence="14 15">
    <name type="scientific">Clunio marinus</name>
    <dbReference type="NCBI Taxonomy" id="568069"/>
    <lineage>
        <taxon>Eukaryota</taxon>
        <taxon>Metazoa</taxon>
        <taxon>Ecdysozoa</taxon>
        <taxon>Arthropoda</taxon>
        <taxon>Hexapoda</taxon>
        <taxon>Insecta</taxon>
        <taxon>Pterygota</taxon>
        <taxon>Neoptera</taxon>
        <taxon>Endopterygota</taxon>
        <taxon>Diptera</taxon>
        <taxon>Nematocera</taxon>
        <taxon>Chironomoidea</taxon>
        <taxon>Chironomidae</taxon>
        <taxon>Clunio</taxon>
    </lineage>
</organism>
<reference evidence="14 15" key="1">
    <citation type="submission" date="2015-04" db="EMBL/GenBank/DDBJ databases">
        <authorList>
            <person name="Syromyatnikov M.Y."/>
            <person name="Popov V.N."/>
        </authorList>
    </citation>
    <scope>NUCLEOTIDE SEQUENCE [LARGE SCALE GENOMIC DNA]</scope>
</reference>
<name>A0A1J1HNA1_9DIPT</name>
<dbReference type="InterPro" id="IPR013162">
    <property type="entry name" value="CD80_C2-set"/>
</dbReference>
<gene>
    <name evidence="14" type="ORF">CLUMA_CG003280</name>
</gene>
<keyword evidence="6 11" id="KW-0472">Membrane</keyword>
<dbReference type="PANTHER" id="PTHR11640:SF31">
    <property type="entry name" value="IRREGULAR CHIASM C-ROUGHEST PROTEIN-RELATED"/>
    <property type="match status" value="1"/>
</dbReference>
<keyword evidence="4" id="KW-0677">Repeat</keyword>
<evidence type="ECO:0000256" key="11">
    <source>
        <dbReference type="SAM" id="Phobius"/>
    </source>
</evidence>
<dbReference type="InterPro" id="IPR036179">
    <property type="entry name" value="Ig-like_dom_sf"/>
</dbReference>
<dbReference type="STRING" id="568069.A0A1J1HNA1"/>
<feature type="domain" description="Ig-like" evidence="13">
    <location>
        <begin position="145"/>
        <end position="240"/>
    </location>
</feature>
<evidence type="ECO:0000313" key="15">
    <source>
        <dbReference type="Proteomes" id="UP000183832"/>
    </source>
</evidence>
<dbReference type="SUPFAM" id="SSF48726">
    <property type="entry name" value="Immunoglobulin"/>
    <property type="match status" value="4"/>
</dbReference>